<dbReference type="InterPro" id="IPR032098">
    <property type="entry name" value="Acyltransf_C"/>
</dbReference>
<gene>
    <name evidence="7" type="ORF">D0866_15078</name>
</gene>
<dbReference type="SUPFAM" id="SSF69593">
    <property type="entry name" value="Glycerol-3-phosphate (1)-acyltransferase"/>
    <property type="match status" value="1"/>
</dbReference>
<keyword evidence="5" id="KW-1133">Transmembrane helix</keyword>
<feature type="compositionally biased region" description="Basic and acidic residues" evidence="4">
    <location>
        <begin position="643"/>
        <end position="652"/>
    </location>
</feature>
<evidence type="ECO:0000256" key="2">
    <source>
        <dbReference type="ARBA" id="ARBA00022679"/>
    </source>
</evidence>
<dbReference type="GO" id="GO:0016746">
    <property type="term" value="F:acyltransferase activity"/>
    <property type="evidence" value="ECO:0007669"/>
    <property type="project" value="UniProtKB-KW"/>
</dbReference>
<evidence type="ECO:0000256" key="3">
    <source>
        <dbReference type="ARBA" id="ARBA00023315"/>
    </source>
</evidence>
<evidence type="ECO:0000259" key="6">
    <source>
        <dbReference type="SMART" id="SM00563"/>
    </source>
</evidence>
<evidence type="ECO:0000256" key="1">
    <source>
        <dbReference type="ARBA" id="ARBA00008655"/>
    </source>
</evidence>
<organism evidence="7 8">
    <name type="scientific">Hortaea werneckii</name>
    <name type="common">Black yeast</name>
    <name type="synonym">Cladosporium werneckii</name>
    <dbReference type="NCBI Taxonomy" id="91943"/>
    <lineage>
        <taxon>Eukaryota</taxon>
        <taxon>Fungi</taxon>
        <taxon>Dikarya</taxon>
        <taxon>Ascomycota</taxon>
        <taxon>Pezizomycotina</taxon>
        <taxon>Dothideomycetes</taxon>
        <taxon>Dothideomycetidae</taxon>
        <taxon>Mycosphaerellales</taxon>
        <taxon>Teratosphaeriaceae</taxon>
        <taxon>Hortaea</taxon>
    </lineage>
</organism>
<evidence type="ECO:0000256" key="5">
    <source>
        <dbReference type="SAM" id="Phobius"/>
    </source>
</evidence>
<dbReference type="Pfam" id="PF16076">
    <property type="entry name" value="Acyltransf_C"/>
    <property type="match status" value="1"/>
</dbReference>
<dbReference type="PANTHER" id="PTHR10983:SF16">
    <property type="entry name" value="LYSOCARDIOLIPIN ACYLTRANSFERASE 1"/>
    <property type="match status" value="1"/>
</dbReference>
<keyword evidence="3" id="KW-0012">Acyltransferase</keyword>
<proteinExistence type="inferred from homology"/>
<keyword evidence="5" id="KW-0812">Transmembrane</keyword>
<keyword evidence="5" id="KW-0472">Membrane</keyword>
<dbReference type="CDD" id="cd07990">
    <property type="entry name" value="LPLAT_LCLAT1-like"/>
    <property type="match status" value="1"/>
</dbReference>
<dbReference type="Proteomes" id="UP000276864">
    <property type="component" value="Unassembled WGS sequence"/>
</dbReference>
<dbReference type="AlphaFoldDB" id="A0A3M6YU33"/>
<dbReference type="GO" id="GO:0036149">
    <property type="term" value="P:phosphatidylinositol acyl-chain remodeling"/>
    <property type="evidence" value="ECO:0007669"/>
    <property type="project" value="TreeGrafter"/>
</dbReference>
<accession>A0A3M6YU33</accession>
<dbReference type="VEuPathDB" id="FungiDB:BTJ68_04040"/>
<feature type="transmembrane region" description="Helical" evidence="5">
    <location>
        <begin position="77"/>
        <end position="100"/>
    </location>
</feature>
<name>A0A3M6YU33_HORWE</name>
<dbReference type="EMBL" id="QWIM01002927">
    <property type="protein sequence ID" value="RMY06292.1"/>
    <property type="molecule type" value="Genomic_DNA"/>
</dbReference>
<comment type="similarity">
    <text evidence="1">Belongs to the 1-acyl-sn-glycerol-3-phosphate acyltransferase family.</text>
</comment>
<feature type="transmembrane region" description="Helical" evidence="5">
    <location>
        <begin position="106"/>
        <end position="129"/>
    </location>
</feature>
<dbReference type="SMART" id="SM00563">
    <property type="entry name" value="PlsC"/>
    <property type="match status" value="1"/>
</dbReference>
<protein>
    <recommendedName>
        <fullName evidence="6">Phospholipid/glycerol acyltransferase domain-containing protein</fullName>
    </recommendedName>
</protein>
<dbReference type="PANTHER" id="PTHR10983">
    <property type="entry name" value="1-ACYLGLYCEROL-3-PHOSPHATE ACYLTRANSFERASE-RELATED"/>
    <property type="match status" value="1"/>
</dbReference>
<feature type="compositionally biased region" description="Polar residues" evidence="4">
    <location>
        <begin position="1"/>
        <end position="20"/>
    </location>
</feature>
<evidence type="ECO:0000313" key="7">
    <source>
        <dbReference type="EMBL" id="RMY06292.1"/>
    </source>
</evidence>
<feature type="transmembrane region" description="Helical" evidence="5">
    <location>
        <begin position="201"/>
        <end position="222"/>
    </location>
</feature>
<feature type="region of interest" description="Disordered" evidence="4">
    <location>
        <begin position="642"/>
        <end position="692"/>
    </location>
</feature>
<evidence type="ECO:0000256" key="4">
    <source>
        <dbReference type="SAM" id="MobiDB-lite"/>
    </source>
</evidence>
<dbReference type="InterPro" id="IPR002123">
    <property type="entry name" value="Plipid/glycerol_acylTrfase"/>
</dbReference>
<dbReference type="Pfam" id="PF01553">
    <property type="entry name" value="Acyltransferase"/>
    <property type="match status" value="1"/>
</dbReference>
<sequence>MPQTDTEGVTQRKSASTTAEPNGHPDSRPADEHVPSAFQTEWQAWMGSGPPPSDPAAETLGAPKHGNAMQALRSIAFGVYFLSSCLFIHGAQLLGAPLYLVNKDWFYAWMAMTKQYFGLLVTTMTAWWSPTTIRMSGDKSMAGLIKQGSDGLLQMELGERAVLMANHQIYTDWLYLWWIAYTNAPPTHGHIYIILKESLKYVPLIGPAMMFYGFIFMARKWAKDQERMRYRIQKLSTQHSGPMSGKEGGSTLDPMWLLIFPEGTNISGNTRQGSRKFSEKSGITDMRHQLLPRSTGLQFCLQELHGTVEYLYDCTIGYEGIPTGTYGQDIFTLRSVYFQGRPPKSVNMHWRRYKVSEIPVDDKEAMSQWVLQRWREKDELLETFNKTGKFPGDKEAVLIEGAPQEKEWKTAYINTEVKPKTSGEFLQLFMPVTAAALVGRVCVQVFDLVFGKFFNSTYTTDDEEQEIMLPRWATGMSEALCEHMNAPKAMGQHVRHGVELAYKLFDLGGGYAEESAKFETITEEARERKLKEDTDDGRIKIISPAEETLRAMILAVYNLVAGKAENPEIIDFGHGIGLTKHETLREAAQFLDEWYTHHATGAPLSSPPVERTIELFHDFQDRWVIPALQRDQWFTKVPKKYRREPLKEKDGNKQTPKRGTKRSSTDGKSGDGPNSKTPKKNGGKEKPDPNHVYTASELSDIHLEGEETEETPIFETCNDIRRHLNDTLKHTTQANLARQLDAMLPESNVSVRHLKKLLDFKGVQGGAHSPAFYAAYVYYEKIRIRQNKNKGKKRQTMEEIWGGKRPNSDFLNWHSKGSRLGGFPREGQHKAAMFMSAGDNWSMNQYGQCVLMRRDGRVSVY</sequence>
<feature type="domain" description="Phospholipid/glycerol acyltransferase" evidence="6">
    <location>
        <begin position="161"/>
        <end position="298"/>
    </location>
</feature>
<evidence type="ECO:0000313" key="8">
    <source>
        <dbReference type="Proteomes" id="UP000276864"/>
    </source>
</evidence>
<keyword evidence="2" id="KW-0808">Transferase</keyword>
<reference evidence="7 8" key="1">
    <citation type="journal article" date="2018" name="BMC Genomics">
        <title>Genomic evidence for intraspecific hybridization in a clonal and extremely halotolerant yeast.</title>
        <authorList>
            <person name="Gostincar C."/>
            <person name="Stajich J.E."/>
            <person name="Zupancic J."/>
            <person name="Zalar P."/>
            <person name="Gunde-Cimerman N."/>
        </authorList>
    </citation>
    <scope>NUCLEOTIDE SEQUENCE [LARGE SCALE GENOMIC DNA]</scope>
    <source>
        <strain evidence="7 8">EXF-6651</strain>
    </source>
</reference>
<feature type="region of interest" description="Disordered" evidence="4">
    <location>
        <begin position="1"/>
        <end position="35"/>
    </location>
</feature>
<dbReference type="GO" id="GO:0005783">
    <property type="term" value="C:endoplasmic reticulum"/>
    <property type="evidence" value="ECO:0007669"/>
    <property type="project" value="TreeGrafter"/>
</dbReference>
<dbReference type="VEuPathDB" id="FungiDB:BTJ68_04039"/>
<comment type="caution">
    <text evidence="7">The sequence shown here is derived from an EMBL/GenBank/DDBJ whole genome shotgun (WGS) entry which is preliminary data.</text>
</comment>
<feature type="compositionally biased region" description="Basic and acidic residues" evidence="4">
    <location>
        <begin position="23"/>
        <end position="34"/>
    </location>
</feature>